<dbReference type="Proteomes" id="UP001497480">
    <property type="component" value="Unassembled WGS sequence"/>
</dbReference>
<proteinExistence type="predicted"/>
<evidence type="ECO:0000313" key="2">
    <source>
        <dbReference type="EMBL" id="CAL0332941.1"/>
    </source>
</evidence>
<organism evidence="2 3">
    <name type="scientific">Lupinus luteus</name>
    <name type="common">European yellow lupine</name>
    <dbReference type="NCBI Taxonomy" id="3873"/>
    <lineage>
        <taxon>Eukaryota</taxon>
        <taxon>Viridiplantae</taxon>
        <taxon>Streptophyta</taxon>
        <taxon>Embryophyta</taxon>
        <taxon>Tracheophyta</taxon>
        <taxon>Spermatophyta</taxon>
        <taxon>Magnoliopsida</taxon>
        <taxon>eudicotyledons</taxon>
        <taxon>Gunneridae</taxon>
        <taxon>Pentapetalae</taxon>
        <taxon>rosids</taxon>
        <taxon>fabids</taxon>
        <taxon>Fabales</taxon>
        <taxon>Fabaceae</taxon>
        <taxon>Papilionoideae</taxon>
        <taxon>50 kb inversion clade</taxon>
        <taxon>genistoids sensu lato</taxon>
        <taxon>core genistoids</taxon>
        <taxon>Genisteae</taxon>
        <taxon>Lupinus</taxon>
    </lineage>
</organism>
<gene>
    <name evidence="2" type="ORF">LLUT_LOCUS34001</name>
</gene>
<dbReference type="EMBL" id="CAXHTB010000024">
    <property type="protein sequence ID" value="CAL0332941.1"/>
    <property type="molecule type" value="Genomic_DNA"/>
</dbReference>
<dbReference type="AlphaFoldDB" id="A0AAV1YHX7"/>
<reference evidence="2 3" key="1">
    <citation type="submission" date="2024-03" db="EMBL/GenBank/DDBJ databases">
        <authorList>
            <person name="Martinez-Hernandez J."/>
        </authorList>
    </citation>
    <scope>NUCLEOTIDE SEQUENCE [LARGE SCALE GENOMIC DNA]</scope>
</reference>
<keyword evidence="3" id="KW-1185">Reference proteome</keyword>
<comment type="caution">
    <text evidence="2">The sequence shown here is derived from an EMBL/GenBank/DDBJ whole genome shotgun (WGS) entry which is preliminary data.</text>
</comment>
<accession>A0AAV1YHX7</accession>
<protein>
    <submittedName>
        <fullName evidence="2">Uncharacterized protein</fullName>
    </submittedName>
</protein>
<sequence length="146" mass="17020">MELAFNHNHHDFNLTYTHHHKGRKDNEESLNFPPPGTEVYHTGNLTHGHVSQDFNHSTLLSHPPQPYPYCSPRLSRILFHPGYPDIPATRVDLFFNGPRIGRDQLRGLNMFITFDRAYKENIFKYLCRRAQVNLNSNNQQGILARL</sequence>
<evidence type="ECO:0000313" key="3">
    <source>
        <dbReference type="Proteomes" id="UP001497480"/>
    </source>
</evidence>
<name>A0AAV1YHX7_LUPLU</name>
<feature type="region of interest" description="Disordered" evidence="1">
    <location>
        <begin position="18"/>
        <end position="43"/>
    </location>
</feature>
<evidence type="ECO:0000256" key="1">
    <source>
        <dbReference type="SAM" id="MobiDB-lite"/>
    </source>
</evidence>